<proteinExistence type="predicted"/>
<dbReference type="AlphaFoldDB" id="A0A6M9Q094"/>
<keyword evidence="2" id="KW-1185">Reference proteome</keyword>
<gene>
    <name evidence="1" type="ORF">DCO17_03495</name>
</gene>
<dbReference type="KEGG" id="ptrp:DCO17_03495"/>
<dbReference type="Proteomes" id="UP000503312">
    <property type="component" value="Chromosome"/>
</dbReference>
<name>A0A6M9Q094_9BURK</name>
<sequence length="59" mass="6620">MRRNDGTDRGSLSLQPGKYVANKINDGSLEILQDAGEPVYLLPFIWWEKMELGDLLIAA</sequence>
<dbReference type="EMBL" id="CP028942">
    <property type="protein sequence ID" value="QKM64385.1"/>
    <property type="molecule type" value="Genomic_DNA"/>
</dbReference>
<protein>
    <submittedName>
        <fullName evidence="1">Uncharacterized protein</fullName>
    </submittedName>
</protein>
<evidence type="ECO:0000313" key="1">
    <source>
        <dbReference type="EMBL" id="QKM64385.1"/>
    </source>
</evidence>
<accession>A0A6M9Q094</accession>
<reference evidence="1 2" key="1">
    <citation type="submission" date="2018-04" db="EMBL/GenBank/DDBJ databases">
        <title>Polynucleobacter sp. UH21B genome.</title>
        <authorList>
            <person name="Hahn M.W."/>
        </authorList>
    </citation>
    <scope>NUCLEOTIDE SEQUENCE [LARGE SCALE GENOMIC DNA]</scope>
    <source>
        <strain evidence="1 2">MWH-UH21B</strain>
    </source>
</reference>
<organism evidence="1 2">
    <name type="scientific">Polynucleobacter tropicus</name>
    <dbReference type="NCBI Taxonomy" id="1743174"/>
    <lineage>
        <taxon>Bacteria</taxon>
        <taxon>Pseudomonadati</taxon>
        <taxon>Pseudomonadota</taxon>
        <taxon>Betaproteobacteria</taxon>
        <taxon>Burkholderiales</taxon>
        <taxon>Burkholderiaceae</taxon>
        <taxon>Polynucleobacter</taxon>
    </lineage>
</organism>
<evidence type="ECO:0000313" key="2">
    <source>
        <dbReference type="Proteomes" id="UP000503312"/>
    </source>
</evidence>